<dbReference type="Gene3D" id="1.20.1250.20">
    <property type="entry name" value="MFS general substrate transporter like domains"/>
    <property type="match status" value="1"/>
</dbReference>
<protein>
    <submittedName>
        <fullName evidence="8">MFS general substrate transporter</fullName>
    </submittedName>
</protein>
<evidence type="ECO:0000313" key="9">
    <source>
        <dbReference type="Proteomes" id="UP000304928"/>
    </source>
</evidence>
<dbReference type="InterPro" id="IPR020846">
    <property type="entry name" value="MFS_dom"/>
</dbReference>
<feature type="transmembrane region" description="Helical" evidence="6">
    <location>
        <begin position="410"/>
        <end position="434"/>
    </location>
</feature>
<gene>
    <name evidence="8" type="ORF">D6D15_02210</name>
</gene>
<feature type="transmembrane region" description="Helical" evidence="6">
    <location>
        <begin position="380"/>
        <end position="398"/>
    </location>
</feature>
<organism evidence="8 9">
    <name type="scientific">Aureobasidium pullulans</name>
    <name type="common">Black yeast</name>
    <name type="synonym">Pullularia pullulans</name>
    <dbReference type="NCBI Taxonomy" id="5580"/>
    <lineage>
        <taxon>Eukaryota</taxon>
        <taxon>Fungi</taxon>
        <taxon>Dikarya</taxon>
        <taxon>Ascomycota</taxon>
        <taxon>Pezizomycotina</taxon>
        <taxon>Dothideomycetes</taxon>
        <taxon>Dothideomycetidae</taxon>
        <taxon>Dothideales</taxon>
        <taxon>Saccotheciaceae</taxon>
        <taxon>Aureobasidium</taxon>
    </lineage>
</organism>
<sequence>MSTVDSHSPPLAGRTESAPLLGEDFATVIVASDFGNYLSYAPSIEIYESIICEQLYGGRLAQGFSVVERLLCKAPDVQNELATINSWKDTFDQLPGILLAVPYGLMADRVGRKPVLLLSLTGLIFEETFIRLVCWENKIIPLRAIWAAPVFQLIGGGPQIATSMAYVMITDIFPADKRASVFFIMGAAILLGEIFATPLSAFLMSWSPWIPSLSGLAIQILGFFAATIVPETLPEQSGLVHRTPPTTDRDDDAPNENTRQQHGTRNWSSMRETVTRVLPDANMTFILISFLFASIGRQAVQFILQYASLRFQWTFARASALITIKGLVTFVALLMVLPKISTLLSNRTSAERSDFLIVQGSVWLLFVGSILMALAARPALFIIGVILLGSGWGFYSALRSLAASLVLPNRIGVVNTSIGLSQSVGTMIAGPLFATAFRYSTGLIGVWQGLCYLVAATLFLSAACTIYFVQLPRLYTRS</sequence>
<dbReference type="AlphaFoldDB" id="A0A4S9BK30"/>
<reference evidence="8 9" key="1">
    <citation type="submission" date="2018-10" db="EMBL/GenBank/DDBJ databases">
        <title>Fifty Aureobasidium pullulans genomes reveal a recombining polyextremotolerant generalist.</title>
        <authorList>
            <person name="Gostincar C."/>
            <person name="Turk M."/>
            <person name="Zajc J."/>
            <person name="Gunde-Cimerman N."/>
        </authorList>
    </citation>
    <scope>NUCLEOTIDE SEQUENCE [LARGE SCALE GENOMIC DNA]</scope>
    <source>
        <strain evidence="8 9">EXF-10507</strain>
    </source>
</reference>
<dbReference type="GO" id="GO:0022857">
    <property type="term" value="F:transmembrane transporter activity"/>
    <property type="evidence" value="ECO:0007669"/>
    <property type="project" value="InterPro"/>
</dbReference>
<feature type="transmembrane region" description="Helical" evidence="6">
    <location>
        <begin position="181"/>
        <end position="203"/>
    </location>
</feature>
<dbReference type="GO" id="GO:0016020">
    <property type="term" value="C:membrane"/>
    <property type="evidence" value="ECO:0007669"/>
    <property type="project" value="UniProtKB-SubCell"/>
</dbReference>
<proteinExistence type="predicted"/>
<feature type="transmembrane region" description="Helical" evidence="6">
    <location>
        <begin position="145"/>
        <end position="169"/>
    </location>
</feature>
<dbReference type="InterPro" id="IPR036259">
    <property type="entry name" value="MFS_trans_sf"/>
</dbReference>
<evidence type="ECO:0000256" key="6">
    <source>
        <dbReference type="SAM" id="Phobius"/>
    </source>
</evidence>
<evidence type="ECO:0000256" key="1">
    <source>
        <dbReference type="ARBA" id="ARBA00004141"/>
    </source>
</evidence>
<dbReference type="Pfam" id="PF07690">
    <property type="entry name" value="MFS_1"/>
    <property type="match status" value="1"/>
</dbReference>
<dbReference type="PANTHER" id="PTHR23507:SF1">
    <property type="entry name" value="FI18259P1-RELATED"/>
    <property type="match status" value="1"/>
</dbReference>
<evidence type="ECO:0000256" key="4">
    <source>
        <dbReference type="ARBA" id="ARBA00023136"/>
    </source>
</evidence>
<feature type="transmembrane region" description="Helical" evidence="6">
    <location>
        <begin position="446"/>
        <end position="469"/>
    </location>
</feature>
<feature type="region of interest" description="Disordered" evidence="5">
    <location>
        <begin position="237"/>
        <end position="266"/>
    </location>
</feature>
<keyword evidence="3 6" id="KW-1133">Transmembrane helix</keyword>
<keyword evidence="4 6" id="KW-0472">Membrane</keyword>
<dbReference type="InterPro" id="IPR011701">
    <property type="entry name" value="MFS"/>
</dbReference>
<evidence type="ECO:0000256" key="3">
    <source>
        <dbReference type="ARBA" id="ARBA00022989"/>
    </source>
</evidence>
<comment type="subcellular location">
    <subcellularLocation>
        <location evidence="1">Membrane</location>
        <topology evidence="1">Multi-pass membrane protein</topology>
    </subcellularLocation>
</comment>
<keyword evidence="2 6" id="KW-0812">Transmembrane</keyword>
<accession>A0A4S9BK30</accession>
<dbReference type="PROSITE" id="PS50850">
    <property type="entry name" value="MFS"/>
    <property type="match status" value="1"/>
</dbReference>
<comment type="caution">
    <text evidence="8">The sequence shown here is derived from an EMBL/GenBank/DDBJ whole genome shotgun (WGS) entry which is preliminary data.</text>
</comment>
<dbReference type="PANTHER" id="PTHR23507">
    <property type="entry name" value="ZGC:174356"/>
    <property type="match status" value="1"/>
</dbReference>
<name>A0A4S9BK30_AURPU</name>
<evidence type="ECO:0000313" key="8">
    <source>
        <dbReference type="EMBL" id="THW93758.1"/>
    </source>
</evidence>
<evidence type="ECO:0000256" key="2">
    <source>
        <dbReference type="ARBA" id="ARBA00022692"/>
    </source>
</evidence>
<feature type="domain" description="Major facilitator superfamily (MFS) profile" evidence="7">
    <location>
        <begin position="28"/>
        <end position="473"/>
    </location>
</feature>
<feature type="transmembrane region" description="Helical" evidence="6">
    <location>
        <begin position="277"/>
        <end position="295"/>
    </location>
</feature>
<dbReference type="EMBL" id="QZAR01000021">
    <property type="protein sequence ID" value="THW93758.1"/>
    <property type="molecule type" value="Genomic_DNA"/>
</dbReference>
<feature type="transmembrane region" description="Helical" evidence="6">
    <location>
        <begin position="315"/>
        <end position="334"/>
    </location>
</feature>
<feature type="transmembrane region" description="Helical" evidence="6">
    <location>
        <begin position="209"/>
        <end position="229"/>
    </location>
</feature>
<evidence type="ECO:0000259" key="7">
    <source>
        <dbReference type="PROSITE" id="PS50850"/>
    </source>
</evidence>
<evidence type="ECO:0000256" key="5">
    <source>
        <dbReference type="SAM" id="MobiDB-lite"/>
    </source>
</evidence>
<dbReference type="Proteomes" id="UP000304928">
    <property type="component" value="Unassembled WGS sequence"/>
</dbReference>
<feature type="transmembrane region" description="Helical" evidence="6">
    <location>
        <begin position="355"/>
        <end position="374"/>
    </location>
</feature>
<dbReference type="SUPFAM" id="SSF103473">
    <property type="entry name" value="MFS general substrate transporter"/>
    <property type="match status" value="1"/>
</dbReference>
<feature type="compositionally biased region" description="Polar residues" evidence="5">
    <location>
        <begin position="255"/>
        <end position="266"/>
    </location>
</feature>